<evidence type="ECO:0000256" key="3">
    <source>
        <dbReference type="ARBA" id="ARBA00023295"/>
    </source>
</evidence>
<dbReference type="Pfam" id="PF02837">
    <property type="entry name" value="Glyco_hydro_2_N"/>
    <property type="match status" value="1"/>
</dbReference>
<dbReference type="SUPFAM" id="SSF49303">
    <property type="entry name" value="beta-Galactosidase/glucuronidase domain"/>
    <property type="match status" value="1"/>
</dbReference>
<dbReference type="InterPro" id="IPR006102">
    <property type="entry name" value="Ig-like_GH2"/>
</dbReference>
<dbReference type="InterPro" id="IPR006103">
    <property type="entry name" value="Glyco_hydro_2_cat"/>
</dbReference>
<dbReference type="PANTHER" id="PTHR42732">
    <property type="entry name" value="BETA-GALACTOSIDASE"/>
    <property type="match status" value="1"/>
</dbReference>
<proteinExistence type="inferred from homology"/>
<dbReference type="InterPro" id="IPR006101">
    <property type="entry name" value="Glyco_hydro_2"/>
</dbReference>
<reference evidence="8" key="1">
    <citation type="submission" date="2020-08" db="EMBL/GenBank/DDBJ databases">
        <authorList>
            <person name="Cejkova D."/>
            <person name="Kubasova T."/>
            <person name="Jahodarova E."/>
            <person name="Rychlik I."/>
        </authorList>
    </citation>
    <scope>NUCLEOTIDE SEQUENCE</scope>
    <source>
        <strain evidence="8">An582</strain>
    </source>
</reference>
<dbReference type="Gene3D" id="3.20.20.80">
    <property type="entry name" value="Glycosidases"/>
    <property type="match status" value="1"/>
</dbReference>
<dbReference type="InterPro" id="IPR006104">
    <property type="entry name" value="Glyco_hydro_2_N"/>
</dbReference>
<dbReference type="InterPro" id="IPR051913">
    <property type="entry name" value="GH2_Domain-Containing"/>
</dbReference>
<evidence type="ECO:0000256" key="4">
    <source>
        <dbReference type="RuleBase" id="RU361154"/>
    </source>
</evidence>
<feature type="domain" description="Glycosyl hydrolases family 2 sugar binding" evidence="7">
    <location>
        <begin position="42"/>
        <end position="152"/>
    </location>
</feature>
<evidence type="ECO:0000256" key="1">
    <source>
        <dbReference type="ARBA" id="ARBA00007401"/>
    </source>
</evidence>
<dbReference type="InterPro" id="IPR008979">
    <property type="entry name" value="Galactose-bd-like_sf"/>
</dbReference>
<feature type="domain" description="Glycoside hydrolase family 2 catalytic" evidence="6">
    <location>
        <begin position="260"/>
        <end position="529"/>
    </location>
</feature>
<evidence type="ECO:0000259" key="6">
    <source>
        <dbReference type="Pfam" id="PF02836"/>
    </source>
</evidence>
<dbReference type="Gene3D" id="2.60.40.10">
    <property type="entry name" value="Immunoglobulins"/>
    <property type="match status" value="1"/>
</dbReference>
<dbReference type="InterPro" id="IPR017853">
    <property type="entry name" value="GH"/>
</dbReference>
<reference evidence="8" key="2">
    <citation type="journal article" date="2021" name="Sci. Rep.">
        <title>The distribution of antibiotic resistance genes in chicken gut microbiota commensals.</title>
        <authorList>
            <person name="Juricova H."/>
            <person name="Matiasovicova J."/>
            <person name="Kubasova T."/>
            <person name="Cejkova D."/>
            <person name="Rychlik I."/>
        </authorList>
    </citation>
    <scope>NUCLEOTIDE SEQUENCE</scope>
    <source>
        <strain evidence="8">An582</strain>
    </source>
</reference>
<evidence type="ECO:0000313" key="8">
    <source>
        <dbReference type="EMBL" id="MBM6947947.1"/>
    </source>
</evidence>
<dbReference type="SUPFAM" id="SSF49785">
    <property type="entry name" value="Galactose-binding domain-like"/>
    <property type="match status" value="1"/>
</dbReference>
<organism evidence="8 9">
    <name type="scientific">Mordavella massiliensis</name>
    <dbReference type="NCBI Taxonomy" id="1871024"/>
    <lineage>
        <taxon>Bacteria</taxon>
        <taxon>Bacillati</taxon>
        <taxon>Bacillota</taxon>
        <taxon>Clostridia</taxon>
        <taxon>Eubacteriales</taxon>
        <taxon>Clostridiaceae</taxon>
        <taxon>Mordavella</taxon>
    </lineage>
</organism>
<dbReference type="EMBL" id="JACJKS010000005">
    <property type="protein sequence ID" value="MBM6947947.1"/>
    <property type="molecule type" value="Genomic_DNA"/>
</dbReference>
<evidence type="ECO:0000256" key="2">
    <source>
        <dbReference type="ARBA" id="ARBA00022801"/>
    </source>
</evidence>
<dbReference type="AlphaFoldDB" id="A0A939BF72"/>
<dbReference type="GO" id="GO:0004553">
    <property type="term" value="F:hydrolase activity, hydrolyzing O-glycosyl compounds"/>
    <property type="evidence" value="ECO:0007669"/>
    <property type="project" value="InterPro"/>
</dbReference>
<comment type="caution">
    <text evidence="8">The sequence shown here is derived from an EMBL/GenBank/DDBJ whole genome shotgun (WGS) entry which is preliminary data.</text>
</comment>
<dbReference type="PROSITE" id="PS00719">
    <property type="entry name" value="GLYCOSYL_HYDROL_F2_1"/>
    <property type="match status" value="1"/>
</dbReference>
<protein>
    <submittedName>
        <fullName evidence="8">Glycoside hydrolase family 2 protein</fullName>
    </submittedName>
</protein>
<dbReference type="InterPro" id="IPR013783">
    <property type="entry name" value="Ig-like_fold"/>
</dbReference>
<evidence type="ECO:0000313" key="9">
    <source>
        <dbReference type="Proteomes" id="UP000705508"/>
    </source>
</evidence>
<dbReference type="PANTHER" id="PTHR42732:SF1">
    <property type="entry name" value="BETA-MANNOSIDASE"/>
    <property type="match status" value="1"/>
</dbReference>
<dbReference type="InterPro" id="IPR036156">
    <property type="entry name" value="Beta-gal/glucu_dom_sf"/>
</dbReference>
<keyword evidence="2 4" id="KW-0378">Hydrolase</keyword>
<evidence type="ECO:0000259" key="5">
    <source>
        <dbReference type="Pfam" id="PF00703"/>
    </source>
</evidence>
<comment type="similarity">
    <text evidence="1 4">Belongs to the glycosyl hydrolase 2 family.</text>
</comment>
<feature type="domain" description="Glycoside hydrolase family 2 immunoglobulin-like beta-sandwich" evidence="5">
    <location>
        <begin position="158"/>
        <end position="252"/>
    </location>
</feature>
<evidence type="ECO:0000259" key="7">
    <source>
        <dbReference type="Pfam" id="PF02837"/>
    </source>
</evidence>
<keyword evidence="3 4" id="KW-0326">Glycosidase</keyword>
<dbReference type="PRINTS" id="PR00132">
    <property type="entry name" value="GLHYDRLASE2"/>
</dbReference>
<accession>A0A939BF72</accession>
<dbReference type="Gene3D" id="2.60.120.260">
    <property type="entry name" value="Galactose-binding domain-like"/>
    <property type="match status" value="1"/>
</dbReference>
<dbReference type="SUPFAM" id="SSF51445">
    <property type="entry name" value="(Trans)glycosidases"/>
    <property type="match status" value="1"/>
</dbReference>
<gene>
    <name evidence="8" type="ORF">H6A20_04610</name>
</gene>
<dbReference type="RefSeq" id="WP_204906000.1">
    <property type="nucleotide sequence ID" value="NZ_JACJKS010000005.1"/>
</dbReference>
<sequence>MRYQINDNWYYTDHYTGSLNSMPKERLEELEQVRIPHTVKELPMHYCNEKDYQMVSGYVRELDIPGDWEGRCVTLTLEGAAHQAEVYCNGTSLGVHGCGYTAFETDLSEHLRYGHRNRIVVRLDSRESLNIPPFGHVVDYMTYGGLYRPVYLEVREKTHFTDIFVMPDDRKHLEVQVQAAGAQDCQIRACVLDGGGEAVARMEEQKFQDHFHMHVPRAKLWDTEHPNLYTLRLELLRYGKVLDEREVRFGFRTIGMKPDGCYLNGSRVQIRGLDRHQSWPYMGYAAPERAQRLDADILRYELGCNGVRTSHYPQSQAFVDRCDEIGLLVFTEIPGWQHIGDDAWKDQAVQNVEEMVLQYRNHPSIFLWGVRINESQDDDSFYARTVEAAHRLDPTRPTGGVRYLRKSSLLEDVYTYNDFVHEGNNRGCIPKAEATPDPEKAYFITEYNGHMFPTKAFDDEGHRREHALRHACVLDAALSHGDIGGTFGWCMFDYNTHRDFGSGDRICYHGVLDMFRNPKPAAAVYASQQEERPVLEVASAMNIGDHPAGRLGEVAVFTNGDKVRLYRNGEPAGEYGPSLRYSHLPHPPVLIRDSMAPESRASAKGWLAKLREKLAGGTKAETQYMGSWGEETASWTFEAVKDGKPMASVTVEPVERIHLEALCDTDTLVDGDTWDMATIRLRAADQNGNTAVYANDVLHFAAEGAVQVEGPDFMALEGGMGGCYVRTTGMEGEGKLHIYRGREEEIVLTFRVQAKQPAVPSIE</sequence>
<name>A0A939BF72_9CLOT</name>
<dbReference type="Pfam" id="PF00703">
    <property type="entry name" value="Glyco_hydro_2"/>
    <property type="match status" value="1"/>
</dbReference>
<dbReference type="Pfam" id="PF02836">
    <property type="entry name" value="Glyco_hydro_2_C"/>
    <property type="match status" value="1"/>
</dbReference>
<dbReference type="GO" id="GO:0005975">
    <property type="term" value="P:carbohydrate metabolic process"/>
    <property type="evidence" value="ECO:0007669"/>
    <property type="project" value="InterPro"/>
</dbReference>
<dbReference type="InterPro" id="IPR023230">
    <property type="entry name" value="Glyco_hydro_2_CS"/>
</dbReference>
<dbReference type="Proteomes" id="UP000705508">
    <property type="component" value="Unassembled WGS sequence"/>
</dbReference>